<name>A0A7X5LND9_9ALTE</name>
<evidence type="ECO:0000313" key="2">
    <source>
        <dbReference type="Proteomes" id="UP000470213"/>
    </source>
</evidence>
<keyword evidence="2" id="KW-1185">Reference proteome</keyword>
<comment type="caution">
    <text evidence="1">The sequence shown here is derived from an EMBL/GenBank/DDBJ whole genome shotgun (WGS) entry which is preliminary data.</text>
</comment>
<dbReference type="InterPro" id="IPR007434">
    <property type="entry name" value="FemAB-like"/>
</dbReference>
<dbReference type="InterPro" id="IPR016181">
    <property type="entry name" value="Acyl_CoA_acyltransferase"/>
</dbReference>
<dbReference type="Gene3D" id="3.40.630.30">
    <property type="match status" value="1"/>
</dbReference>
<evidence type="ECO:0000313" key="1">
    <source>
        <dbReference type="EMBL" id="NDV91825.1"/>
    </source>
</evidence>
<dbReference type="SUPFAM" id="SSF55729">
    <property type="entry name" value="Acyl-CoA N-acyltransferases (Nat)"/>
    <property type="match status" value="1"/>
</dbReference>
<reference evidence="1 2" key="1">
    <citation type="submission" date="2020-01" db="EMBL/GenBank/DDBJ databases">
        <authorList>
            <person name="Chen J."/>
            <person name="Zhu S."/>
            <person name="Yang J."/>
        </authorList>
    </citation>
    <scope>NUCLEOTIDE SEQUENCE [LARGE SCALE GENOMIC DNA]</scope>
    <source>
        <strain evidence="1 2">345S023</strain>
    </source>
</reference>
<proteinExistence type="predicted"/>
<organism evidence="1 2">
    <name type="scientific">Alteromonas profundi</name>
    <dbReference type="NCBI Taxonomy" id="2696062"/>
    <lineage>
        <taxon>Bacteria</taxon>
        <taxon>Pseudomonadati</taxon>
        <taxon>Pseudomonadota</taxon>
        <taxon>Gammaproteobacteria</taxon>
        <taxon>Alteromonadales</taxon>
        <taxon>Alteromonadaceae</taxon>
        <taxon>Alteromonas/Salinimonas group</taxon>
        <taxon>Alteromonas</taxon>
    </lineage>
</organism>
<dbReference type="EMBL" id="JAAAWN010000014">
    <property type="protein sequence ID" value="NDV91825.1"/>
    <property type="molecule type" value="Genomic_DNA"/>
</dbReference>
<dbReference type="PANTHER" id="PTHR47017:SF1">
    <property type="entry name" value="ACYL-COA"/>
    <property type="match status" value="1"/>
</dbReference>
<dbReference type="Pfam" id="PF04339">
    <property type="entry name" value="FemAB_like"/>
    <property type="match status" value="1"/>
</dbReference>
<protein>
    <submittedName>
        <fullName evidence="1">GNAT family N-acetyltransferase</fullName>
    </submittedName>
</protein>
<dbReference type="RefSeq" id="WP_163085888.1">
    <property type="nucleotide sequence ID" value="NZ_JAAAWN010000014.1"/>
</dbReference>
<dbReference type="PANTHER" id="PTHR47017">
    <property type="entry name" value="ACYL-COA"/>
    <property type="match status" value="1"/>
</dbReference>
<dbReference type="AlphaFoldDB" id="A0A7X5LND9"/>
<accession>A0A7X5LND9</accession>
<sequence length="411" mass="47023">MTNSQVSIVHRISDIAPTDWDALSEGEGPFLRHAFLNALEQSECCNSASGWQPMHIVVKENHQIVLLVPGYLKTHSYGEYVFDQGWANAYHQHGISYYPKWVAAIPFTPVTGARMLVKRDYPLTPVLLSRIQTAIEAYDNGVVSSMHWLFTDSASQAHLSLSKNVLTRYAVQFQWHNYDYDTFDDFLTVLTARKRKEIRKTEKRIREAGITFTHTSAEEIDSEVVAFFVKCYQATYLKRSGHLGYLNQDFFEQLCSTMAENLLFVTAYENEIPVACALFLFNDAGLYGRYWGTLKEIDGLHFAACYFEGIKFAILHRLPLFNPGTQGEHKLLRGFEPIYCQSQHLLFHPAFQQAVAEFLQQDTRQMTQYFNQARNVLPFNSLFTPKLKTTSVSDPLASGLRTNTTTTTMRK</sequence>
<keyword evidence="1" id="KW-0808">Transferase</keyword>
<dbReference type="Proteomes" id="UP000470213">
    <property type="component" value="Unassembled WGS sequence"/>
</dbReference>
<dbReference type="GO" id="GO:0016740">
    <property type="term" value="F:transferase activity"/>
    <property type="evidence" value="ECO:0007669"/>
    <property type="project" value="UniProtKB-KW"/>
</dbReference>
<gene>
    <name evidence="1" type="ORF">GTH32_11590</name>
</gene>